<sequence length="567" mass="61495">MSRAGRKSTVDVPPLPVTTQQSMGETVAARRSARNKSVADTTPTTPTFVSTETSAKRKRSTKGPDTPASKKTKKASNNKSATAAMNTPLKSKPAKARKHGAIQVNVDMPEEAREHAEPDIDSSGPEDNDDGHGIIENEREHDRQAVHSFEMEAAHFRSSLSENYVPHIRSSSLDLSSSPSTPPASDFNDNSVVEQSPPLRQVTQEVARKLEYELPRITNENLPTSKNVPVPVPVNKTRLTTTLPATVPLVGPTWRDRTTIAVHCKGTSGHTWILSKSGQSTTMQGVIERAIKEGKAELLTGHKYCPLDSEEVKQLTISSLIKAAEQLGYEGEHDVADRLEHGEHDTYIKPLTAYVASRIGNERAKELKGSGLSAVVVNAYGLNNFGGTMTAAQIILTKHFMYGLDLNGNFDNLKPFQHPAYIAYIQGTFFGTGLYGTVIRGCQGRFTSSNQSKPLELELTKGMVALATAGIHALLNDYSRGGRPASFPATESAAIWRTAISTLENIERVNRALYHKIMHELYMATSGALPLAQHGWSQQQILDTTDWAALAAVNVETSPAAPAASTT</sequence>
<comment type="caution">
    <text evidence="3">The sequence shown here is derived from an EMBL/GenBank/DDBJ whole genome shotgun (WGS) entry which is preliminary data.</text>
</comment>
<dbReference type="Proteomes" id="UP001150238">
    <property type="component" value="Unassembled WGS sequence"/>
</dbReference>
<dbReference type="EMBL" id="JANVFS010000028">
    <property type="protein sequence ID" value="KAJ4471752.1"/>
    <property type="molecule type" value="Genomic_DNA"/>
</dbReference>
<reference evidence="3" key="2">
    <citation type="journal article" date="2023" name="Proc. Natl. Acad. Sci. U.S.A.">
        <title>A global phylogenomic analysis of the shiitake genus Lentinula.</title>
        <authorList>
            <person name="Sierra-Patev S."/>
            <person name="Min B."/>
            <person name="Naranjo-Ortiz M."/>
            <person name="Looney B."/>
            <person name="Konkel Z."/>
            <person name="Slot J.C."/>
            <person name="Sakamoto Y."/>
            <person name="Steenwyk J.L."/>
            <person name="Rokas A."/>
            <person name="Carro J."/>
            <person name="Camarero S."/>
            <person name="Ferreira P."/>
            <person name="Molpeceres G."/>
            <person name="Ruiz-Duenas F.J."/>
            <person name="Serrano A."/>
            <person name="Henrissat B."/>
            <person name="Drula E."/>
            <person name="Hughes K.W."/>
            <person name="Mata J.L."/>
            <person name="Ishikawa N.K."/>
            <person name="Vargas-Isla R."/>
            <person name="Ushijima S."/>
            <person name="Smith C.A."/>
            <person name="Donoghue J."/>
            <person name="Ahrendt S."/>
            <person name="Andreopoulos W."/>
            <person name="He G."/>
            <person name="LaButti K."/>
            <person name="Lipzen A."/>
            <person name="Ng V."/>
            <person name="Riley R."/>
            <person name="Sandor L."/>
            <person name="Barry K."/>
            <person name="Martinez A.T."/>
            <person name="Xiao Y."/>
            <person name="Gibbons J.G."/>
            <person name="Terashima K."/>
            <person name="Grigoriev I.V."/>
            <person name="Hibbett D."/>
        </authorList>
    </citation>
    <scope>NUCLEOTIDE SEQUENCE</scope>
    <source>
        <strain evidence="3">Sp2 HRB7682 ss15</strain>
    </source>
</reference>
<evidence type="ECO:0000256" key="1">
    <source>
        <dbReference type="SAM" id="MobiDB-lite"/>
    </source>
</evidence>
<feature type="domain" description="DUF6532" evidence="2">
    <location>
        <begin position="290"/>
        <end position="506"/>
    </location>
</feature>
<name>A0A9W9A1X9_9AGAR</name>
<dbReference type="AlphaFoldDB" id="A0A9W9A1X9"/>
<feature type="region of interest" description="Disordered" evidence="1">
    <location>
        <begin position="1"/>
        <end position="134"/>
    </location>
</feature>
<feature type="compositionally biased region" description="Low complexity" evidence="1">
    <location>
        <begin position="77"/>
        <end position="87"/>
    </location>
</feature>
<gene>
    <name evidence="3" type="ORF">C8J55DRAFT_491312</name>
</gene>
<accession>A0A9W9A1X9</accession>
<evidence type="ECO:0000259" key="2">
    <source>
        <dbReference type="Pfam" id="PF20149"/>
    </source>
</evidence>
<protein>
    <recommendedName>
        <fullName evidence="2">DUF6532 domain-containing protein</fullName>
    </recommendedName>
</protein>
<evidence type="ECO:0000313" key="4">
    <source>
        <dbReference type="Proteomes" id="UP001150238"/>
    </source>
</evidence>
<evidence type="ECO:0000313" key="3">
    <source>
        <dbReference type="EMBL" id="KAJ4471752.1"/>
    </source>
</evidence>
<proteinExistence type="predicted"/>
<organism evidence="3 4">
    <name type="scientific">Lentinula lateritia</name>
    <dbReference type="NCBI Taxonomy" id="40482"/>
    <lineage>
        <taxon>Eukaryota</taxon>
        <taxon>Fungi</taxon>
        <taxon>Dikarya</taxon>
        <taxon>Basidiomycota</taxon>
        <taxon>Agaricomycotina</taxon>
        <taxon>Agaricomycetes</taxon>
        <taxon>Agaricomycetidae</taxon>
        <taxon>Agaricales</taxon>
        <taxon>Marasmiineae</taxon>
        <taxon>Omphalotaceae</taxon>
        <taxon>Lentinula</taxon>
    </lineage>
</organism>
<feature type="compositionally biased region" description="Low complexity" evidence="1">
    <location>
        <begin position="41"/>
        <end position="53"/>
    </location>
</feature>
<feature type="region of interest" description="Disordered" evidence="1">
    <location>
        <begin position="170"/>
        <end position="198"/>
    </location>
</feature>
<reference evidence="3" key="1">
    <citation type="submission" date="2022-08" db="EMBL/GenBank/DDBJ databases">
        <authorList>
            <consortium name="DOE Joint Genome Institute"/>
            <person name="Min B."/>
            <person name="Riley R."/>
            <person name="Sierra-Patev S."/>
            <person name="Naranjo-Ortiz M."/>
            <person name="Looney B."/>
            <person name="Konkel Z."/>
            <person name="Slot J.C."/>
            <person name="Sakamoto Y."/>
            <person name="Steenwyk J.L."/>
            <person name="Rokas A."/>
            <person name="Carro J."/>
            <person name="Camarero S."/>
            <person name="Ferreira P."/>
            <person name="Molpeceres G."/>
            <person name="Ruiz-Duenas F.J."/>
            <person name="Serrano A."/>
            <person name="Henrissat B."/>
            <person name="Drula E."/>
            <person name="Hughes K.W."/>
            <person name="Mata J.L."/>
            <person name="Ishikawa N.K."/>
            <person name="Vargas-Isla R."/>
            <person name="Ushijima S."/>
            <person name="Smith C.A."/>
            <person name="Ahrendt S."/>
            <person name="Andreopoulos W."/>
            <person name="He G."/>
            <person name="Labutti K."/>
            <person name="Lipzen A."/>
            <person name="Ng V."/>
            <person name="Sandor L."/>
            <person name="Barry K."/>
            <person name="Martinez A.T."/>
            <person name="Xiao Y."/>
            <person name="Gibbons J.G."/>
            <person name="Terashima K."/>
            <person name="Hibbett D.S."/>
            <person name="Grigoriev I.V."/>
        </authorList>
    </citation>
    <scope>NUCLEOTIDE SEQUENCE</scope>
    <source>
        <strain evidence="3">Sp2 HRB7682 ss15</strain>
    </source>
</reference>
<dbReference type="InterPro" id="IPR045341">
    <property type="entry name" value="DUF6532"/>
</dbReference>
<feature type="compositionally biased region" description="Low complexity" evidence="1">
    <location>
        <begin position="170"/>
        <end position="186"/>
    </location>
</feature>
<dbReference type="Pfam" id="PF20149">
    <property type="entry name" value="DUF6532"/>
    <property type="match status" value="1"/>
</dbReference>